<keyword evidence="2" id="KW-1185">Reference proteome</keyword>
<proteinExistence type="predicted"/>
<organism evidence="1 2">
    <name type="scientific">Aegilops tauschii subsp. strangulata</name>
    <name type="common">Goatgrass</name>
    <dbReference type="NCBI Taxonomy" id="200361"/>
    <lineage>
        <taxon>Eukaryota</taxon>
        <taxon>Viridiplantae</taxon>
        <taxon>Streptophyta</taxon>
        <taxon>Embryophyta</taxon>
        <taxon>Tracheophyta</taxon>
        <taxon>Spermatophyta</taxon>
        <taxon>Magnoliopsida</taxon>
        <taxon>Liliopsida</taxon>
        <taxon>Poales</taxon>
        <taxon>Poaceae</taxon>
        <taxon>BOP clade</taxon>
        <taxon>Pooideae</taxon>
        <taxon>Triticodae</taxon>
        <taxon>Triticeae</taxon>
        <taxon>Triticinae</taxon>
        <taxon>Aegilops</taxon>
    </lineage>
</organism>
<reference evidence="2" key="2">
    <citation type="journal article" date="2017" name="Nat. Plants">
        <title>The Aegilops tauschii genome reveals multiple impacts of transposons.</title>
        <authorList>
            <person name="Zhao G."/>
            <person name="Zou C."/>
            <person name="Li K."/>
            <person name="Wang K."/>
            <person name="Li T."/>
            <person name="Gao L."/>
            <person name="Zhang X."/>
            <person name="Wang H."/>
            <person name="Yang Z."/>
            <person name="Liu X."/>
            <person name="Jiang W."/>
            <person name="Mao L."/>
            <person name="Kong X."/>
            <person name="Jiao Y."/>
            <person name="Jia J."/>
        </authorList>
    </citation>
    <scope>NUCLEOTIDE SEQUENCE [LARGE SCALE GENOMIC DNA]</scope>
    <source>
        <strain evidence="2">cv. AL8/78</strain>
    </source>
</reference>
<evidence type="ECO:0000313" key="1">
    <source>
        <dbReference type="EnsemblPlants" id="AET5Gv21162800.33"/>
    </source>
</evidence>
<protein>
    <submittedName>
        <fullName evidence="1">Uncharacterized protein</fullName>
    </submittedName>
</protein>
<reference evidence="1" key="5">
    <citation type="journal article" date="2021" name="G3 (Bethesda)">
        <title>Aegilops tauschii genome assembly Aet v5.0 features greater sequence contiguity and improved annotation.</title>
        <authorList>
            <person name="Wang L."/>
            <person name="Zhu T."/>
            <person name="Rodriguez J.C."/>
            <person name="Deal K.R."/>
            <person name="Dubcovsky J."/>
            <person name="McGuire P.E."/>
            <person name="Lux T."/>
            <person name="Spannagl M."/>
            <person name="Mayer K.F.X."/>
            <person name="Baldrich P."/>
            <person name="Meyers B.C."/>
            <person name="Huo N."/>
            <person name="Gu Y.Q."/>
            <person name="Zhou H."/>
            <person name="Devos K.M."/>
            <person name="Bennetzen J.L."/>
            <person name="Unver T."/>
            <person name="Budak H."/>
            <person name="Gulick P.J."/>
            <person name="Galiba G."/>
            <person name="Kalapos B."/>
            <person name="Nelson D.R."/>
            <person name="Li P."/>
            <person name="You F.M."/>
            <person name="Luo M.C."/>
            <person name="Dvorak J."/>
        </authorList>
    </citation>
    <scope>NUCLEOTIDE SEQUENCE [LARGE SCALE GENOMIC DNA]</scope>
    <source>
        <strain evidence="1">cv. AL8/78</strain>
    </source>
</reference>
<reference evidence="1" key="4">
    <citation type="submission" date="2019-03" db="UniProtKB">
        <authorList>
            <consortium name="EnsemblPlants"/>
        </authorList>
    </citation>
    <scope>IDENTIFICATION</scope>
</reference>
<dbReference type="Proteomes" id="UP000015105">
    <property type="component" value="Chromosome 5D"/>
</dbReference>
<name>A0A453MEX9_AEGTS</name>
<reference evidence="1" key="3">
    <citation type="journal article" date="2017" name="Nature">
        <title>Genome sequence of the progenitor of the wheat D genome Aegilops tauschii.</title>
        <authorList>
            <person name="Luo M.C."/>
            <person name="Gu Y.Q."/>
            <person name="Puiu D."/>
            <person name="Wang H."/>
            <person name="Twardziok S.O."/>
            <person name="Deal K.R."/>
            <person name="Huo N."/>
            <person name="Zhu T."/>
            <person name="Wang L."/>
            <person name="Wang Y."/>
            <person name="McGuire P.E."/>
            <person name="Liu S."/>
            <person name="Long H."/>
            <person name="Ramasamy R.K."/>
            <person name="Rodriguez J.C."/>
            <person name="Van S.L."/>
            <person name="Yuan L."/>
            <person name="Wang Z."/>
            <person name="Xia Z."/>
            <person name="Xiao L."/>
            <person name="Anderson O.D."/>
            <person name="Ouyang S."/>
            <person name="Liang Y."/>
            <person name="Zimin A.V."/>
            <person name="Pertea G."/>
            <person name="Qi P."/>
            <person name="Bennetzen J.L."/>
            <person name="Dai X."/>
            <person name="Dawson M.W."/>
            <person name="Muller H.G."/>
            <person name="Kugler K."/>
            <person name="Rivarola-Duarte L."/>
            <person name="Spannagl M."/>
            <person name="Mayer K.F.X."/>
            <person name="Lu F.H."/>
            <person name="Bevan M.W."/>
            <person name="Leroy P."/>
            <person name="Li P."/>
            <person name="You F.M."/>
            <person name="Sun Q."/>
            <person name="Liu Z."/>
            <person name="Lyons E."/>
            <person name="Wicker T."/>
            <person name="Salzberg S.L."/>
            <person name="Devos K.M."/>
            <person name="Dvorak J."/>
        </authorList>
    </citation>
    <scope>NUCLEOTIDE SEQUENCE [LARGE SCALE GENOMIC DNA]</scope>
    <source>
        <strain evidence="1">cv. AL8/78</strain>
    </source>
</reference>
<reference evidence="2" key="1">
    <citation type="journal article" date="2014" name="Science">
        <title>Ancient hybridizations among the ancestral genomes of bread wheat.</title>
        <authorList>
            <consortium name="International Wheat Genome Sequencing Consortium,"/>
            <person name="Marcussen T."/>
            <person name="Sandve S.R."/>
            <person name="Heier L."/>
            <person name="Spannagl M."/>
            <person name="Pfeifer M."/>
            <person name="Jakobsen K.S."/>
            <person name="Wulff B.B."/>
            <person name="Steuernagel B."/>
            <person name="Mayer K.F."/>
            <person name="Olsen O.A."/>
        </authorList>
    </citation>
    <scope>NUCLEOTIDE SEQUENCE [LARGE SCALE GENOMIC DNA]</scope>
    <source>
        <strain evidence="2">cv. AL8/78</strain>
    </source>
</reference>
<evidence type="ECO:0000313" key="2">
    <source>
        <dbReference type="Proteomes" id="UP000015105"/>
    </source>
</evidence>
<sequence length="73" mass="8473">IFIPNMCRKGLLDLKGARDGTPRRGRRLLRIWNSSRRKRRRKGCGCGSMETSNPMRMSKLQVEGNTHCVGRWE</sequence>
<dbReference type="AlphaFoldDB" id="A0A453MEX9"/>
<accession>A0A453MEX9</accession>
<dbReference type="Gramene" id="AET5Gv21162800.33">
    <property type="protein sequence ID" value="AET5Gv21162800.33"/>
    <property type="gene ID" value="AET5Gv21162800"/>
</dbReference>
<dbReference type="EnsemblPlants" id="AET5Gv21162800.33">
    <property type="protein sequence ID" value="AET5Gv21162800.33"/>
    <property type="gene ID" value="AET5Gv21162800"/>
</dbReference>